<keyword evidence="2" id="KW-0614">Plasmid</keyword>
<geneLocation type="plasmid" evidence="2 3">
    <name>pAC1520</name>
</geneLocation>
<reference evidence="2" key="1">
    <citation type="submission" date="2023-03" db="EMBL/GenBank/DDBJ databases">
        <title>Aeromonas caviae strain AC1520.</title>
        <authorList>
            <person name="Xie T."/>
            <person name="Zhang Q."/>
            <person name="Deng J."/>
            <person name="Li X."/>
        </authorList>
    </citation>
    <scope>NUCLEOTIDE SEQUENCE</scope>
    <source>
        <strain evidence="2">AC1520</strain>
        <plasmid evidence="2">pAC1520</plasmid>
    </source>
</reference>
<dbReference type="RefSeq" id="WP_277857240.1">
    <property type="nucleotide sequence ID" value="NZ_CP120943.1"/>
</dbReference>
<dbReference type="EMBL" id="CP120943">
    <property type="protein sequence ID" value="WFG00353.1"/>
    <property type="molecule type" value="Genomic_DNA"/>
</dbReference>
<proteinExistence type="predicted"/>
<evidence type="ECO:0000313" key="3">
    <source>
        <dbReference type="Proteomes" id="UP001218423"/>
    </source>
</evidence>
<organism evidence="2 3">
    <name type="scientific">Aeromonas caviae</name>
    <name type="common">Aeromonas punctata</name>
    <dbReference type="NCBI Taxonomy" id="648"/>
    <lineage>
        <taxon>Bacteria</taxon>
        <taxon>Pseudomonadati</taxon>
        <taxon>Pseudomonadota</taxon>
        <taxon>Gammaproteobacteria</taxon>
        <taxon>Aeromonadales</taxon>
        <taxon>Aeromonadaceae</taxon>
        <taxon>Aeromonas</taxon>
    </lineage>
</organism>
<gene>
    <name evidence="2" type="ORF">P5S46_21560</name>
</gene>
<evidence type="ECO:0000256" key="1">
    <source>
        <dbReference type="SAM" id="MobiDB-lite"/>
    </source>
</evidence>
<sequence>MTRGDDIQRVSVYLVGAILHGGQKRKILGELAEVSQELVDRTLSSLAEHDRLKAKKQQQGAFHRERCRS</sequence>
<dbReference type="AlphaFoldDB" id="A0AAJ5ZFN4"/>
<dbReference type="Proteomes" id="UP001218423">
    <property type="component" value="Plasmid pAC1520"/>
</dbReference>
<protein>
    <submittedName>
        <fullName evidence="2">Uncharacterized protein</fullName>
    </submittedName>
</protein>
<evidence type="ECO:0000313" key="2">
    <source>
        <dbReference type="EMBL" id="WFG00353.1"/>
    </source>
</evidence>
<feature type="region of interest" description="Disordered" evidence="1">
    <location>
        <begin position="50"/>
        <end position="69"/>
    </location>
</feature>
<name>A0AAJ5ZFN4_AERCA</name>
<accession>A0AAJ5ZFN4</accession>